<dbReference type="SUPFAM" id="SSF47769">
    <property type="entry name" value="SAM/Pointed domain"/>
    <property type="match status" value="1"/>
</dbReference>
<reference evidence="3" key="1">
    <citation type="journal article" date="2021" name="G3 (Bethesda)">
        <title>Genome and transcriptome analysis of the beet armyworm Spodoptera exigua reveals targets for pest control. .</title>
        <authorList>
            <person name="Simon S."/>
            <person name="Breeschoten T."/>
            <person name="Jansen H.J."/>
            <person name="Dirks R.P."/>
            <person name="Schranz M.E."/>
            <person name="Ros V.I.D."/>
        </authorList>
    </citation>
    <scope>NUCLEOTIDE SEQUENCE</scope>
    <source>
        <strain evidence="3">TB_SE_WUR_2020</strain>
    </source>
</reference>
<proteinExistence type="predicted"/>
<dbReference type="Pfam" id="PF12796">
    <property type="entry name" value="Ank_2"/>
    <property type="match status" value="1"/>
</dbReference>
<feature type="region of interest" description="Disordered" evidence="2">
    <location>
        <begin position="1"/>
        <end position="26"/>
    </location>
</feature>
<sequence>MSHMMAGRPGGESDSDPDDYYGFLEKPPRNYFQYQQQDDKKKLEMDLQDAIINGNLAEVQEIVTTRLNNNVNTRLDSGWTALMHACFHAQDAIVKYLLNEGADPNFRADSMTPIMTVCSNSNASNEAIYNIVTNLLEKNCKLNCIDNYGQTPLMKAVGCGRVDALFWAAHHNQPQILEILIARGARMSEVDKYNRTALDLAELHEYTEIIEILKRHLQIPEDHEDSFYMEITTWHDFYPGIKKGQSPDYRSEIPHLLYGMHLENFTATIMKTGMDLRTFLLLEESDMLKLGMDLPYERQRLKCGLRNFHKRNWKLKAVSGLAFQDIENFSMLSYLTSLGSHLHQIYVLEATLQYTLREYNKIQDQIKFEPPESPIRDKMVNAAKKMLTNIDSIKRASGRVRIILEKIAENNPEPADLIKEKSTQDIVLGYFTEAVVVASLCIMVYHARHWFSYFVRK</sequence>
<dbReference type="PANTHER" id="PTHR24157">
    <property type="entry name" value="ANKYRIN REPEAT, SAM AND BASIC LEUCINE ZIPPER DOMAIN-CONTAINING PROTEIN 1"/>
    <property type="match status" value="1"/>
</dbReference>
<keyword evidence="1" id="KW-0040">ANK repeat</keyword>
<dbReference type="InterPro" id="IPR002110">
    <property type="entry name" value="Ankyrin_rpt"/>
</dbReference>
<comment type="caution">
    <text evidence="3">The sequence shown here is derived from an EMBL/GenBank/DDBJ whole genome shotgun (WGS) entry which is preliminary data.</text>
</comment>
<accession>A0A922SL00</accession>
<dbReference type="InterPro" id="IPR013761">
    <property type="entry name" value="SAM/pointed_sf"/>
</dbReference>
<dbReference type="SMART" id="SM00248">
    <property type="entry name" value="ANK"/>
    <property type="match status" value="4"/>
</dbReference>
<name>A0A922SL00_SPOEX</name>
<dbReference type="Gene3D" id="1.25.40.20">
    <property type="entry name" value="Ankyrin repeat-containing domain"/>
    <property type="match status" value="2"/>
</dbReference>
<feature type="repeat" description="ANK" evidence="1">
    <location>
        <begin position="77"/>
        <end position="109"/>
    </location>
</feature>
<evidence type="ECO:0000256" key="2">
    <source>
        <dbReference type="SAM" id="MobiDB-lite"/>
    </source>
</evidence>
<feature type="repeat" description="ANK" evidence="1">
    <location>
        <begin position="148"/>
        <end position="192"/>
    </location>
</feature>
<dbReference type="Proteomes" id="UP000814243">
    <property type="component" value="Unassembled WGS sequence"/>
</dbReference>
<dbReference type="SUPFAM" id="SSF48403">
    <property type="entry name" value="Ankyrin repeat"/>
    <property type="match status" value="1"/>
</dbReference>
<dbReference type="PANTHER" id="PTHR24157:SF3">
    <property type="entry name" value="ANKYRIN REPEAT, SAM AND BASIC LEUCINE ZIPPER DOMAIN-CONTAINING PROTEIN 1"/>
    <property type="match status" value="1"/>
</dbReference>
<dbReference type="InterPro" id="IPR036770">
    <property type="entry name" value="Ankyrin_rpt-contain_sf"/>
</dbReference>
<dbReference type="GO" id="GO:0071546">
    <property type="term" value="C:pi-body"/>
    <property type="evidence" value="ECO:0007669"/>
    <property type="project" value="TreeGrafter"/>
</dbReference>
<dbReference type="AlphaFoldDB" id="A0A922SL00"/>
<dbReference type="PROSITE" id="PS50297">
    <property type="entry name" value="ANK_REP_REGION"/>
    <property type="match status" value="1"/>
</dbReference>
<gene>
    <name evidence="3" type="ORF">HF086_015094</name>
</gene>
<organism evidence="3 4">
    <name type="scientific">Spodoptera exigua</name>
    <name type="common">Beet armyworm</name>
    <name type="synonym">Noctua fulgens</name>
    <dbReference type="NCBI Taxonomy" id="7107"/>
    <lineage>
        <taxon>Eukaryota</taxon>
        <taxon>Metazoa</taxon>
        <taxon>Ecdysozoa</taxon>
        <taxon>Arthropoda</taxon>
        <taxon>Hexapoda</taxon>
        <taxon>Insecta</taxon>
        <taxon>Pterygota</taxon>
        <taxon>Neoptera</taxon>
        <taxon>Endopterygota</taxon>
        <taxon>Lepidoptera</taxon>
        <taxon>Glossata</taxon>
        <taxon>Ditrysia</taxon>
        <taxon>Noctuoidea</taxon>
        <taxon>Noctuidae</taxon>
        <taxon>Amphipyrinae</taxon>
        <taxon>Spodoptera</taxon>
    </lineage>
</organism>
<protein>
    <recommendedName>
        <fullName evidence="5">Ankyrin repeat, SAM and basic leucine zipper domain-containing protein 1</fullName>
    </recommendedName>
</protein>
<dbReference type="PROSITE" id="PS50088">
    <property type="entry name" value="ANK_REPEAT"/>
    <property type="match status" value="2"/>
</dbReference>
<dbReference type="EMBL" id="JACEFF010000259">
    <property type="protein sequence ID" value="KAH9640998.1"/>
    <property type="molecule type" value="Genomic_DNA"/>
</dbReference>
<evidence type="ECO:0000256" key="1">
    <source>
        <dbReference type="PROSITE-ProRule" id="PRU00023"/>
    </source>
</evidence>
<evidence type="ECO:0000313" key="4">
    <source>
        <dbReference type="Proteomes" id="UP000814243"/>
    </source>
</evidence>
<evidence type="ECO:0000313" key="3">
    <source>
        <dbReference type="EMBL" id="KAH9640998.1"/>
    </source>
</evidence>
<evidence type="ECO:0008006" key="5">
    <source>
        <dbReference type="Google" id="ProtNLM"/>
    </source>
</evidence>